<keyword evidence="1" id="KW-0175">Coiled coil</keyword>
<evidence type="ECO:0000256" key="2">
    <source>
        <dbReference type="SAM" id="SignalP"/>
    </source>
</evidence>
<evidence type="ECO:0000313" key="3">
    <source>
        <dbReference type="EMBL" id="TXJ60204.1"/>
    </source>
</evidence>
<dbReference type="RefSeq" id="WP_147560440.1">
    <property type="nucleotide sequence ID" value="NZ_SAYK01000005.1"/>
</dbReference>
<evidence type="ECO:0000313" key="4">
    <source>
        <dbReference type="Proteomes" id="UP000322188"/>
    </source>
</evidence>
<evidence type="ECO:0000256" key="1">
    <source>
        <dbReference type="SAM" id="Coils"/>
    </source>
</evidence>
<feature type="coiled-coil region" evidence="1">
    <location>
        <begin position="102"/>
        <end position="136"/>
    </location>
</feature>
<dbReference type="EMBL" id="SAYK01000005">
    <property type="protein sequence ID" value="TXJ60204.1"/>
    <property type="molecule type" value="Genomic_DNA"/>
</dbReference>
<comment type="caution">
    <text evidence="3">The sequence shown here is derived from an EMBL/GenBank/DDBJ whole genome shotgun (WGS) entry which is preliminary data.</text>
</comment>
<keyword evidence="2" id="KW-0732">Signal</keyword>
<sequence>MFGFLIGLGAAAIGALTSAVSTVGAAVGSAATAIGTAATTAISSAGQFLSTIATKIPPILEPPADSVKKILGFMEKISKNIGEQSNDEIRNMEAYNPENATISQLQNLNSILNNMRKELKEDIKEVEETFSATLEDSFNKIESFIKENICSQGVNIDISALRHNFDKLLNDFKNSFSDNINGRIALSDYKCFTILEIQNSEERSNQMKNYLDEIIKEALNKYFDDLDFITNNTIEFIHRSIDRIKREQLIRVDIIKKEIEANMQLSESEIEEKRKEYDKKEEVINSLLDILKIK</sequence>
<feature type="chain" id="PRO_5022977201" evidence="2">
    <location>
        <begin position="26"/>
        <end position="294"/>
    </location>
</feature>
<dbReference type="GeneID" id="61066915"/>
<dbReference type="Proteomes" id="UP000322188">
    <property type="component" value="Unassembled WGS sequence"/>
</dbReference>
<feature type="signal peptide" evidence="2">
    <location>
        <begin position="1"/>
        <end position="25"/>
    </location>
</feature>
<protein>
    <submittedName>
        <fullName evidence="3">Uncharacterized protein</fullName>
    </submittedName>
</protein>
<organism evidence="3 4">
    <name type="scientific">Brachyspira aalborgi</name>
    <dbReference type="NCBI Taxonomy" id="29522"/>
    <lineage>
        <taxon>Bacteria</taxon>
        <taxon>Pseudomonadati</taxon>
        <taxon>Spirochaetota</taxon>
        <taxon>Spirochaetia</taxon>
        <taxon>Brachyspirales</taxon>
        <taxon>Brachyspiraceae</taxon>
        <taxon>Brachyspira</taxon>
    </lineage>
</organism>
<accession>A0A5C8GEB1</accession>
<name>A0A5C8GEB1_9SPIR</name>
<dbReference type="AlphaFoldDB" id="A0A5C8GEB1"/>
<proteinExistence type="predicted"/>
<gene>
    <name evidence="3" type="ORF">EPJ74_06270</name>
</gene>
<feature type="coiled-coil region" evidence="1">
    <location>
        <begin position="256"/>
        <end position="290"/>
    </location>
</feature>
<reference evidence="3 4" key="1">
    <citation type="journal article" date="1992" name="Lakartidningen">
        <title>[Penicillin V and not amoxicillin is the first choice preparation in acute otitis].</title>
        <authorList>
            <person name="Kamme C."/>
            <person name="Lundgren K."/>
            <person name="Prellner K."/>
        </authorList>
    </citation>
    <scope>NUCLEOTIDE SEQUENCE [LARGE SCALE GENOMIC DNA]</scope>
    <source>
        <strain evidence="3 4">PC2022III</strain>
    </source>
</reference>